<evidence type="ECO:0000256" key="1">
    <source>
        <dbReference type="ARBA" id="ARBA00005915"/>
    </source>
</evidence>
<feature type="domain" description="RecJ OB" evidence="8">
    <location>
        <begin position="479"/>
        <end position="585"/>
    </location>
</feature>
<dbReference type="InterPro" id="IPR041122">
    <property type="entry name" value="RecJ_OB"/>
</dbReference>
<dbReference type="GO" id="GO:0006310">
    <property type="term" value="P:DNA recombination"/>
    <property type="evidence" value="ECO:0007669"/>
    <property type="project" value="InterPro"/>
</dbReference>
<dbReference type="Gene3D" id="3.10.310.30">
    <property type="match status" value="1"/>
</dbReference>
<gene>
    <name evidence="9" type="primary">recJ</name>
    <name evidence="9" type="ORF">rosag_39530</name>
</gene>
<dbReference type="InterPro" id="IPR038763">
    <property type="entry name" value="DHH_sf"/>
</dbReference>
<keyword evidence="4" id="KW-0378">Hydrolase</keyword>
<evidence type="ECO:0000313" key="10">
    <source>
        <dbReference type="Proteomes" id="UP001161325"/>
    </source>
</evidence>
<dbReference type="PANTHER" id="PTHR30255">
    <property type="entry name" value="SINGLE-STRANDED-DNA-SPECIFIC EXONUCLEASE RECJ"/>
    <property type="match status" value="1"/>
</dbReference>
<dbReference type="Proteomes" id="UP001161325">
    <property type="component" value="Unassembled WGS sequence"/>
</dbReference>
<dbReference type="GO" id="GO:0003676">
    <property type="term" value="F:nucleic acid binding"/>
    <property type="evidence" value="ECO:0007669"/>
    <property type="project" value="InterPro"/>
</dbReference>
<feature type="domain" description="DHHA1" evidence="7">
    <location>
        <begin position="372"/>
        <end position="464"/>
    </location>
</feature>
<dbReference type="EMBL" id="BRXS01000006">
    <property type="protein sequence ID" value="GLC27440.1"/>
    <property type="molecule type" value="Genomic_DNA"/>
</dbReference>
<comment type="similarity">
    <text evidence="1">Belongs to the RecJ family.</text>
</comment>
<name>A0AA37Q6G3_9BACT</name>
<proteinExistence type="inferred from homology"/>
<evidence type="ECO:0000256" key="4">
    <source>
        <dbReference type="ARBA" id="ARBA00022801"/>
    </source>
</evidence>
<dbReference type="Pfam" id="PF17768">
    <property type="entry name" value="RecJ_OB"/>
    <property type="match status" value="1"/>
</dbReference>
<keyword evidence="5 9" id="KW-0269">Exonuclease</keyword>
<evidence type="ECO:0000259" key="6">
    <source>
        <dbReference type="Pfam" id="PF01368"/>
    </source>
</evidence>
<comment type="caution">
    <text evidence="9">The sequence shown here is derived from an EMBL/GenBank/DDBJ whole genome shotgun (WGS) entry which is preliminary data.</text>
</comment>
<dbReference type="AlphaFoldDB" id="A0AA37Q6G3"/>
<dbReference type="Pfam" id="PF02272">
    <property type="entry name" value="DHHA1"/>
    <property type="match status" value="1"/>
</dbReference>
<evidence type="ECO:0000256" key="3">
    <source>
        <dbReference type="ARBA" id="ARBA00022722"/>
    </source>
</evidence>
<evidence type="ECO:0000259" key="7">
    <source>
        <dbReference type="Pfam" id="PF02272"/>
    </source>
</evidence>
<dbReference type="InterPro" id="IPR003156">
    <property type="entry name" value="DHHA1_dom"/>
</dbReference>
<evidence type="ECO:0000259" key="8">
    <source>
        <dbReference type="Pfam" id="PF17768"/>
    </source>
</evidence>
<dbReference type="InterPro" id="IPR004610">
    <property type="entry name" value="RecJ"/>
</dbReference>
<dbReference type="Gene3D" id="3.90.1640.30">
    <property type="match status" value="1"/>
</dbReference>
<accession>A0AA37Q6G3</accession>
<dbReference type="GO" id="GO:0006281">
    <property type="term" value="P:DNA repair"/>
    <property type="evidence" value="ECO:0007669"/>
    <property type="project" value="InterPro"/>
</dbReference>
<evidence type="ECO:0000256" key="5">
    <source>
        <dbReference type="ARBA" id="ARBA00022839"/>
    </source>
</evidence>
<keyword evidence="3" id="KW-0540">Nuclease</keyword>
<dbReference type="InterPro" id="IPR051673">
    <property type="entry name" value="SSDNA_exonuclease_RecJ"/>
</dbReference>
<feature type="domain" description="DDH" evidence="6">
    <location>
        <begin position="98"/>
        <end position="251"/>
    </location>
</feature>
<keyword evidence="10" id="KW-1185">Reference proteome</keyword>
<reference evidence="9" key="1">
    <citation type="submission" date="2022-08" db="EMBL/GenBank/DDBJ databases">
        <title>Draft genome sequencing of Roseisolibacter agri AW1220.</title>
        <authorList>
            <person name="Tobiishi Y."/>
            <person name="Tonouchi A."/>
        </authorList>
    </citation>
    <scope>NUCLEOTIDE SEQUENCE</scope>
    <source>
        <strain evidence="9">AW1220</strain>
    </source>
</reference>
<dbReference type="SUPFAM" id="SSF64182">
    <property type="entry name" value="DHH phosphoesterases"/>
    <property type="match status" value="1"/>
</dbReference>
<dbReference type="Pfam" id="PF01368">
    <property type="entry name" value="DHH"/>
    <property type="match status" value="1"/>
</dbReference>
<dbReference type="InterPro" id="IPR001667">
    <property type="entry name" value="DDH_dom"/>
</dbReference>
<dbReference type="NCBIfam" id="TIGR00644">
    <property type="entry name" value="recJ"/>
    <property type="match status" value="1"/>
</dbReference>
<protein>
    <recommendedName>
        <fullName evidence="2">Single-stranded-DNA-specific exonuclease RecJ</fullName>
    </recommendedName>
</protein>
<evidence type="ECO:0000256" key="2">
    <source>
        <dbReference type="ARBA" id="ARBA00019841"/>
    </source>
</evidence>
<sequence>MTAPTVAASAPVRRRIRPAARWVLTPPADPAIVAALVQDLRLPDAVSRLLAARGYRAGDAVRRYLRPRLDQLHAPDRLDGIRAAADRLADAVRRGETVLVHGDYDVDGMTSTALMTRVLRAVGGKVVPFIPHRLRDGYDLTDAGVRAAVDAGAQVVLTCDCGTSAHGPVGALCAAGIDVIVSDHHLPGHGRGAPACFAVLNPNLPESDYPEADRGLCAAGVAFKLALALVKALGVNDAIVWKQLDLVALATIADIAPLKGENRVLARYGLKLLAESQNAGLRALVRASGLDGKPLTAGRVGFILAPRLNAVGRLGHALRGVELLTTDDEHVAHAIARELEELNRQRQDLDRATLDEARRQVDRLDLDSTYGLVLAGEKWHPGVIGIVASRIVEETARPAVLVALEDGVGKGSGRSIARFDLHAALTECDADGLFQRFGGHRAAAGITIAADRIERFAQRFDEVARARLTPDDLVPELRVDLELPIEEVTEDLEAMLRHFEPHGMGNAAPVLVTRDVELGATPKRVGEDGVRLKLRCTDGRELEAIGWGLAARAEGLLPGMRVDAAFRLERDEFRGVSRLQARLADVVPSRGGPLALRGS</sequence>
<evidence type="ECO:0000313" key="9">
    <source>
        <dbReference type="EMBL" id="GLC27440.1"/>
    </source>
</evidence>
<organism evidence="9 10">
    <name type="scientific">Roseisolibacter agri</name>
    <dbReference type="NCBI Taxonomy" id="2014610"/>
    <lineage>
        <taxon>Bacteria</taxon>
        <taxon>Pseudomonadati</taxon>
        <taxon>Gemmatimonadota</taxon>
        <taxon>Gemmatimonadia</taxon>
        <taxon>Gemmatimonadales</taxon>
        <taxon>Gemmatimonadaceae</taxon>
        <taxon>Roseisolibacter</taxon>
    </lineage>
</organism>
<dbReference type="RefSeq" id="WP_284351879.1">
    <property type="nucleotide sequence ID" value="NZ_BRXS01000006.1"/>
</dbReference>
<dbReference type="GO" id="GO:0008409">
    <property type="term" value="F:5'-3' exonuclease activity"/>
    <property type="evidence" value="ECO:0007669"/>
    <property type="project" value="InterPro"/>
</dbReference>
<dbReference type="PANTHER" id="PTHR30255:SF2">
    <property type="entry name" value="SINGLE-STRANDED-DNA-SPECIFIC EXONUCLEASE RECJ"/>
    <property type="match status" value="1"/>
</dbReference>